<sequence length="38" mass="4540">MTKKSLPCAEKQQVRFQRWPAADTAWMLRAPRYTNLVF</sequence>
<organism evidence="1">
    <name type="scientific">Anguilla anguilla</name>
    <name type="common">European freshwater eel</name>
    <name type="synonym">Muraena anguilla</name>
    <dbReference type="NCBI Taxonomy" id="7936"/>
    <lineage>
        <taxon>Eukaryota</taxon>
        <taxon>Metazoa</taxon>
        <taxon>Chordata</taxon>
        <taxon>Craniata</taxon>
        <taxon>Vertebrata</taxon>
        <taxon>Euteleostomi</taxon>
        <taxon>Actinopterygii</taxon>
        <taxon>Neopterygii</taxon>
        <taxon>Teleostei</taxon>
        <taxon>Anguilliformes</taxon>
        <taxon>Anguillidae</taxon>
        <taxon>Anguilla</taxon>
    </lineage>
</organism>
<accession>A0A0E9TPU1</accession>
<name>A0A0E9TPU1_ANGAN</name>
<dbReference type="AlphaFoldDB" id="A0A0E9TPU1"/>
<evidence type="ECO:0000313" key="1">
    <source>
        <dbReference type="EMBL" id="JAH55606.1"/>
    </source>
</evidence>
<protein>
    <submittedName>
        <fullName evidence="1">Uncharacterized protein</fullName>
    </submittedName>
</protein>
<reference evidence="1" key="1">
    <citation type="submission" date="2014-11" db="EMBL/GenBank/DDBJ databases">
        <authorList>
            <person name="Amaro Gonzalez C."/>
        </authorList>
    </citation>
    <scope>NUCLEOTIDE SEQUENCE</scope>
</reference>
<dbReference type="EMBL" id="GBXM01052971">
    <property type="protein sequence ID" value="JAH55606.1"/>
    <property type="molecule type" value="Transcribed_RNA"/>
</dbReference>
<reference evidence="1" key="2">
    <citation type="journal article" date="2015" name="Fish Shellfish Immunol.">
        <title>Early steps in the European eel (Anguilla anguilla)-Vibrio vulnificus interaction in the gills: Role of the RtxA13 toxin.</title>
        <authorList>
            <person name="Callol A."/>
            <person name="Pajuelo D."/>
            <person name="Ebbesson L."/>
            <person name="Teles M."/>
            <person name="MacKenzie S."/>
            <person name="Amaro C."/>
        </authorList>
    </citation>
    <scope>NUCLEOTIDE SEQUENCE</scope>
</reference>
<proteinExistence type="predicted"/>